<accession>A0A371B2W5</accession>
<dbReference type="AlphaFoldDB" id="A0A371B2W5"/>
<keyword evidence="3" id="KW-1185">Reference proteome</keyword>
<evidence type="ECO:0000256" key="1">
    <source>
        <dbReference type="SAM" id="MobiDB-lite"/>
    </source>
</evidence>
<name>A0A371B2W5_9BRAD</name>
<feature type="region of interest" description="Disordered" evidence="1">
    <location>
        <begin position="258"/>
        <end position="277"/>
    </location>
</feature>
<sequence length="306" mass="32249">MAARREPTFHSVGRADDHHAPVGAVHLGQPIKSGSHFTRFISGFQAISTLIGVPLALASGYTLYRTNYAPETGCANLRASIVSMLDKNVDPATRRMLVKRDVEAFEQRCGGFDPDAQAAFKALLATEKGVAQVAPTAKVAPKPAAPVIKEAAKEPPKEIAKEATKVELRPTIVDKKPVAVVAQPEPVAQDAPMTDARWLDAVRNALTDQTADAGERPRKAAPPEPLLQPNWSVSAPAAQPIAQSAVAPLPPAVAVSDVQRTTPADPNRPVPPASIPAAQYANGGANSGSWVAQIPFVGRMIDRSGN</sequence>
<reference evidence="3" key="1">
    <citation type="submission" date="2018-08" db="EMBL/GenBank/DDBJ databases">
        <authorList>
            <person name="Kim S.-J."/>
            <person name="Jung G.-Y."/>
        </authorList>
    </citation>
    <scope>NUCLEOTIDE SEQUENCE [LARGE SCALE GENOMIC DNA]</scope>
    <source>
        <strain evidence="3">GY_H</strain>
    </source>
</reference>
<dbReference type="OrthoDB" id="8457035at2"/>
<gene>
    <name evidence="2" type="ORF">DXH78_14855</name>
</gene>
<dbReference type="EMBL" id="QRGO01000002">
    <property type="protein sequence ID" value="RDV01890.1"/>
    <property type="molecule type" value="Genomic_DNA"/>
</dbReference>
<evidence type="ECO:0000313" key="3">
    <source>
        <dbReference type="Proteomes" id="UP000263993"/>
    </source>
</evidence>
<dbReference type="RefSeq" id="WP_115518014.1">
    <property type="nucleotide sequence ID" value="NZ_QRGO01000002.1"/>
</dbReference>
<organism evidence="2 3">
    <name type="scientific">Undibacter mobilis</name>
    <dbReference type="NCBI Taxonomy" id="2292256"/>
    <lineage>
        <taxon>Bacteria</taxon>
        <taxon>Pseudomonadati</taxon>
        <taxon>Pseudomonadota</taxon>
        <taxon>Alphaproteobacteria</taxon>
        <taxon>Hyphomicrobiales</taxon>
        <taxon>Nitrobacteraceae</taxon>
        <taxon>Undibacter</taxon>
    </lineage>
</organism>
<dbReference type="Proteomes" id="UP000263993">
    <property type="component" value="Unassembled WGS sequence"/>
</dbReference>
<protein>
    <submittedName>
        <fullName evidence="2">Uncharacterized protein</fullName>
    </submittedName>
</protein>
<proteinExistence type="predicted"/>
<comment type="caution">
    <text evidence="2">The sequence shown here is derived from an EMBL/GenBank/DDBJ whole genome shotgun (WGS) entry which is preliminary data.</text>
</comment>
<evidence type="ECO:0000313" key="2">
    <source>
        <dbReference type="EMBL" id="RDV01890.1"/>
    </source>
</evidence>